<feature type="compositionally biased region" description="Low complexity" evidence="2">
    <location>
        <begin position="795"/>
        <end position="805"/>
    </location>
</feature>
<evidence type="ECO:0000313" key="4">
    <source>
        <dbReference type="Proteomes" id="UP000838878"/>
    </source>
</evidence>
<dbReference type="SUPFAM" id="SSF81296">
    <property type="entry name" value="E set domains"/>
    <property type="match status" value="1"/>
</dbReference>
<dbReference type="Gene3D" id="2.60.40.10">
    <property type="entry name" value="Immunoglobulins"/>
    <property type="match status" value="1"/>
</dbReference>
<organism evidence="3 4">
    <name type="scientific">Brenthis ino</name>
    <name type="common">lesser marbled fritillary</name>
    <dbReference type="NCBI Taxonomy" id="405034"/>
    <lineage>
        <taxon>Eukaryota</taxon>
        <taxon>Metazoa</taxon>
        <taxon>Ecdysozoa</taxon>
        <taxon>Arthropoda</taxon>
        <taxon>Hexapoda</taxon>
        <taxon>Insecta</taxon>
        <taxon>Pterygota</taxon>
        <taxon>Neoptera</taxon>
        <taxon>Endopterygota</taxon>
        <taxon>Lepidoptera</taxon>
        <taxon>Glossata</taxon>
        <taxon>Ditrysia</taxon>
        <taxon>Papilionoidea</taxon>
        <taxon>Nymphalidae</taxon>
        <taxon>Heliconiinae</taxon>
        <taxon>Argynnini</taxon>
        <taxon>Brenthis</taxon>
    </lineage>
</organism>
<dbReference type="Proteomes" id="UP000838878">
    <property type="component" value="Chromosome 4"/>
</dbReference>
<dbReference type="PROSITE" id="PS50194">
    <property type="entry name" value="FILAMIN_REPEAT"/>
    <property type="match status" value="1"/>
</dbReference>
<evidence type="ECO:0000256" key="1">
    <source>
        <dbReference type="PROSITE-ProRule" id="PRU00087"/>
    </source>
</evidence>
<proteinExistence type="predicted"/>
<reference evidence="3" key="1">
    <citation type="submission" date="2021-12" db="EMBL/GenBank/DDBJ databases">
        <authorList>
            <person name="Martin H S."/>
        </authorList>
    </citation>
    <scope>NUCLEOTIDE SEQUENCE</scope>
</reference>
<dbReference type="OrthoDB" id="10012602at2759"/>
<name>A0A8J9Y923_9NEOP</name>
<evidence type="ECO:0000256" key="2">
    <source>
        <dbReference type="SAM" id="MobiDB-lite"/>
    </source>
</evidence>
<evidence type="ECO:0000313" key="3">
    <source>
        <dbReference type="EMBL" id="CAH0723594.1"/>
    </source>
</evidence>
<sequence length="1189" mass="135415">MSDEIEELTKRYKENVEGHARSVGLFPIPEYPEFECQRGMLSTAVDVILTTLRYLAPATVLTLFWGQQSFLFKFLKYIDCAFRALVFSSEEQKQDILEWLIDAGPVRVDDLDVVWRHGWILCGILDSALPGACGGHPPTRLSLTHAQAIADNYLGVEPVFARHELELNDSLSRLQEWRLINYLNSIRIALSKLTPSRATQKDSSETTQFTLNYIARGSGLVAAQVNNKVYFKIYPTAQQSLDPGDINILIHGPKDTYGMTVLPPVLGKAQLIRQNLLGIQSRSSYTENVLPFTQGATYLRSYGKNDMNKTYHIPKTKYDIDIDTEIMPDHAKIGYVATLEGKYEISITSKGQNVVGSPFKVTASKNILGILERDSFCLEDGEEIDIVDIKTDKKVVIRIVDFVTEKMLLKENGCLEKITEDEAKYLMENDNIKNKSTAYYDSDKKQENSSSLKHKSDSRKFYKTAHNVVTMNSICKFLLNLQSRKLSNKNMQAIKKQHIPDIVNSTFYEENEMNKGYTSSERRDKIIIPENISVSILLEKPQTKSNEINTQTVAASNIQNNKTNKTYIDDNYNTIVGDPFEDDNMSIDTVQSLTNPFLCDINDQTYAIAKQFGSFIPNEYESNNSQNEETKNANVKLFTETQYKNINETTNPFLGVVDIERPKTPVYKIITGAVTGRDDSVYINPERDLLTERTSLNDFMNPFIDQHQDESNMYNDKPDFIIGAPVSLPPVINIPSSTPSSTTMVKTGSIKNTIKDTEYYEPTISSKERKVSNGSNNSNFYSSFDSNLTEDVNITTSSSPTPSNTDHLHPNREISPRKDTWDSAYVSIDDNNCSSDSNVSELSSENVNKRKSQFSSAFSKMGPAEKELWQNDHDLRKNQNLDDDLKVHKHDVKRHEFTPIVEENEKSMKDASGMKQKISDELTDSVTEAFAELDDIYDEFVTRSEVSSITTTRENESKNLGIDYTVESNKTHVDSASEYKADVKRQTKILEGKISEIQAKVTESVSASRSLHAQINAYNKEQNNNDKKIERHFGDQSYKNIVSEKKKYWDEKIKQIEAKSEEMKTLQYKRRMTLKHLRRNDSLSKRRGKKIVQNFLNTSQDDCDKLTKPNFSRSDTYESLNDIEVIESKVIDRNEQDAILQSEATSCFGKTTSRSKEHSLIDTFKQLKDYRIMKMIRKRTSKTLVMKVV</sequence>
<dbReference type="AlphaFoldDB" id="A0A8J9Y923"/>
<keyword evidence="4" id="KW-1185">Reference proteome</keyword>
<gene>
    <name evidence="3" type="ORF">BINO364_LOCUS9408</name>
</gene>
<dbReference type="InterPro" id="IPR013783">
    <property type="entry name" value="Ig-like_fold"/>
</dbReference>
<feature type="non-terminal residue" evidence="3">
    <location>
        <position position="1189"/>
    </location>
</feature>
<dbReference type="InterPro" id="IPR014756">
    <property type="entry name" value="Ig_E-set"/>
</dbReference>
<feature type="repeat" description="Filamin" evidence="1">
    <location>
        <begin position="215"/>
        <end position="363"/>
    </location>
</feature>
<dbReference type="EMBL" id="OV170224">
    <property type="protein sequence ID" value="CAH0723594.1"/>
    <property type="molecule type" value="Genomic_DNA"/>
</dbReference>
<feature type="region of interest" description="Disordered" evidence="2">
    <location>
        <begin position="792"/>
        <end position="819"/>
    </location>
</feature>
<feature type="compositionally biased region" description="Basic and acidic residues" evidence="2">
    <location>
        <begin position="806"/>
        <end position="819"/>
    </location>
</feature>
<protein>
    <submittedName>
        <fullName evidence="3">Uncharacterized protein</fullName>
    </submittedName>
</protein>
<dbReference type="InterPro" id="IPR017868">
    <property type="entry name" value="Filamin/ABP280_repeat-like"/>
</dbReference>
<accession>A0A8J9Y923</accession>